<feature type="compositionally biased region" description="Acidic residues" evidence="1">
    <location>
        <begin position="143"/>
        <end position="160"/>
    </location>
</feature>
<feature type="region of interest" description="Disordered" evidence="1">
    <location>
        <begin position="139"/>
        <end position="173"/>
    </location>
</feature>
<evidence type="ECO:0000313" key="3">
    <source>
        <dbReference type="Proteomes" id="UP000008177"/>
    </source>
</evidence>
<evidence type="ECO:0000313" key="2">
    <source>
        <dbReference type="EMBL" id="CCD49357.1"/>
    </source>
</evidence>
<evidence type="ECO:0000256" key="1">
    <source>
        <dbReference type="SAM" id="MobiDB-lite"/>
    </source>
</evidence>
<dbReference type="EMBL" id="FQ790300">
    <property type="protein sequence ID" value="CCD49357.1"/>
    <property type="molecule type" value="Genomic_DNA"/>
</dbReference>
<reference evidence="3" key="1">
    <citation type="journal article" date="2011" name="PLoS Genet.">
        <title>Genomic analysis of the necrotrophic fungal pathogens Sclerotinia sclerotiorum and Botrytis cinerea.</title>
        <authorList>
            <person name="Amselem J."/>
            <person name="Cuomo C.A."/>
            <person name="van Kan J.A."/>
            <person name="Viaud M."/>
            <person name="Benito E.P."/>
            <person name="Couloux A."/>
            <person name="Coutinho P.M."/>
            <person name="de Vries R.P."/>
            <person name="Dyer P.S."/>
            <person name="Fillinger S."/>
            <person name="Fournier E."/>
            <person name="Gout L."/>
            <person name="Hahn M."/>
            <person name="Kohn L."/>
            <person name="Lapalu N."/>
            <person name="Plummer K.M."/>
            <person name="Pradier J.M."/>
            <person name="Quevillon E."/>
            <person name="Sharon A."/>
            <person name="Simon A."/>
            <person name="ten Have A."/>
            <person name="Tudzynski B."/>
            <person name="Tudzynski P."/>
            <person name="Wincker P."/>
            <person name="Andrew M."/>
            <person name="Anthouard V."/>
            <person name="Beever R.E."/>
            <person name="Beffa R."/>
            <person name="Benoit I."/>
            <person name="Bouzid O."/>
            <person name="Brault B."/>
            <person name="Chen Z."/>
            <person name="Choquer M."/>
            <person name="Collemare J."/>
            <person name="Cotton P."/>
            <person name="Danchin E.G."/>
            <person name="Da Silva C."/>
            <person name="Gautier A."/>
            <person name="Giraud C."/>
            <person name="Giraud T."/>
            <person name="Gonzalez C."/>
            <person name="Grossetete S."/>
            <person name="Guldener U."/>
            <person name="Henrissat B."/>
            <person name="Howlett B.J."/>
            <person name="Kodira C."/>
            <person name="Kretschmer M."/>
            <person name="Lappartient A."/>
            <person name="Leroch M."/>
            <person name="Levis C."/>
            <person name="Mauceli E."/>
            <person name="Neuveglise C."/>
            <person name="Oeser B."/>
            <person name="Pearson M."/>
            <person name="Poulain J."/>
            <person name="Poussereau N."/>
            <person name="Quesneville H."/>
            <person name="Rascle C."/>
            <person name="Schumacher J."/>
            <person name="Segurens B."/>
            <person name="Sexton A."/>
            <person name="Silva E."/>
            <person name="Sirven C."/>
            <person name="Soanes D.M."/>
            <person name="Talbot N.J."/>
            <person name="Templeton M."/>
            <person name="Yandava C."/>
            <person name="Yarden O."/>
            <person name="Zeng Q."/>
            <person name="Rollins J.A."/>
            <person name="Lebrun M.H."/>
            <person name="Dickman M."/>
        </authorList>
    </citation>
    <scope>NUCLEOTIDE SEQUENCE [LARGE SCALE GENOMIC DNA]</scope>
    <source>
        <strain evidence="3">T4</strain>
    </source>
</reference>
<protein>
    <submittedName>
        <fullName evidence="2">Uncharacterized protein</fullName>
    </submittedName>
</protein>
<dbReference type="AlphaFoldDB" id="G2Y9T1"/>
<dbReference type="HOGENOM" id="CLU_1304688_0_0_1"/>
<name>G2Y9T1_BOTF4</name>
<dbReference type="InParanoid" id="G2Y9T1"/>
<dbReference type="Proteomes" id="UP000008177">
    <property type="component" value="Unplaced contigs"/>
</dbReference>
<proteinExistence type="predicted"/>
<feature type="compositionally biased region" description="Basic and acidic residues" evidence="1">
    <location>
        <begin position="161"/>
        <end position="171"/>
    </location>
</feature>
<sequence>MKIEITKKELEFKEYLKSNSWIRMFYFLHQSLHLEKIQICGTLRTSRSGYWYSNCACSNAWIIDTPCRPSIMMSSLYSFITHVEGSSFPLPHPDEDLRYVNMREYRHFFQPINMKSGEICLWEKEPFKHSTFKMFLPWTKSDSDDDDDRREEKEGEEEEGEVPKELEDNSTRRAAFNYVMTEIRTNRNCWSDEDKESLINTLLEGITEENA</sequence>
<gene>
    <name evidence="2" type="ORF">BofuT4_P032330.1</name>
</gene>
<accession>G2Y9T1</accession>
<organism evidence="2 3">
    <name type="scientific">Botryotinia fuckeliana (strain T4)</name>
    <name type="common">Noble rot fungus</name>
    <name type="synonym">Botrytis cinerea</name>
    <dbReference type="NCBI Taxonomy" id="999810"/>
    <lineage>
        <taxon>Eukaryota</taxon>
        <taxon>Fungi</taxon>
        <taxon>Dikarya</taxon>
        <taxon>Ascomycota</taxon>
        <taxon>Pezizomycotina</taxon>
        <taxon>Leotiomycetes</taxon>
        <taxon>Helotiales</taxon>
        <taxon>Sclerotiniaceae</taxon>
        <taxon>Botrytis</taxon>
    </lineage>
</organism>
<dbReference type="OrthoDB" id="5422579at2759"/>